<dbReference type="KEGG" id="obr:102722968"/>
<dbReference type="GeneID" id="102722968"/>
<dbReference type="STRING" id="4533.J3ME88"/>
<dbReference type="Gramene" id="OB06G23320.1">
    <property type="protein sequence ID" value="OB06G23320.1"/>
    <property type="gene ID" value="OB06G23320"/>
</dbReference>
<dbReference type="AlphaFoldDB" id="J3ME88"/>
<dbReference type="HOGENOM" id="CLU_111359_0_0_1"/>
<dbReference type="Gene3D" id="3.10.20.90">
    <property type="entry name" value="Phosphatidylinositol 3-kinase Catalytic Subunit, Chain A, domain 1"/>
    <property type="match status" value="1"/>
</dbReference>
<dbReference type="eggNOG" id="KOG2313">
    <property type="taxonomic scope" value="Eukaryota"/>
</dbReference>
<keyword evidence="3" id="KW-1185">Reference proteome</keyword>
<dbReference type="RefSeq" id="XP_006656093.1">
    <property type="nucleotide sequence ID" value="XM_006656030.3"/>
</dbReference>
<proteinExistence type="inferred from homology"/>
<organism evidence="2">
    <name type="scientific">Oryza brachyantha</name>
    <name type="common">malo sina</name>
    <dbReference type="NCBI Taxonomy" id="4533"/>
    <lineage>
        <taxon>Eukaryota</taxon>
        <taxon>Viridiplantae</taxon>
        <taxon>Streptophyta</taxon>
        <taxon>Embryophyta</taxon>
        <taxon>Tracheophyta</taxon>
        <taxon>Spermatophyta</taxon>
        <taxon>Magnoliopsida</taxon>
        <taxon>Liliopsida</taxon>
        <taxon>Poales</taxon>
        <taxon>Poaceae</taxon>
        <taxon>BOP clade</taxon>
        <taxon>Oryzoideae</taxon>
        <taxon>Oryzeae</taxon>
        <taxon>Oryzinae</taxon>
        <taxon>Oryza</taxon>
    </lineage>
</organism>
<dbReference type="SUPFAM" id="SSF82657">
    <property type="entry name" value="BolA-like"/>
    <property type="match status" value="1"/>
</dbReference>
<dbReference type="PANTHER" id="PTHR46230:SF4">
    <property type="entry name" value="PROTEIN BOLA4, CHLOROPLASTIC_MITOCHONDRIAL"/>
    <property type="match status" value="1"/>
</dbReference>
<dbReference type="EnsemblPlants" id="OB06G23320.1">
    <property type="protein sequence ID" value="OB06G23320.1"/>
    <property type="gene ID" value="OB06G23320"/>
</dbReference>
<accession>J3ME88</accession>
<protein>
    <submittedName>
        <fullName evidence="2">Uncharacterized protein</fullName>
    </submittedName>
</protein>
<gene>
    <name evidence="2" type="primary">LOC102722968</name>
</gene>
<dbReference type="OrthoDB" id="4983at2759"/>
<reference evidence="2" key="2">
    <citation type="submission" date="2013-04" db="UniProtKB">
        <authorList>
            <consortium name="EnsemblPlants"/>
        </authorList>
    </citation>
    <scope>IDENTIFICATION</scope>
</reference>
<dbReference type="GO" id="GO:0016226">
    <property type="term" value="P:iron-sulfur cluster assembly"/>
    <property type="evidence" value="ECO:0007669"/>
    <property type="project" value="TreeGrafter"/>
</dbReference>
<dbReference type="Proteomes" id="UP000006038">
    <property type="component" value="Chromosome 6"/>
</dbReference>
<evidence type="ECO:0000256" key="1">
    <source>
        <dbReference type="RuleBase" id="RU003860"/>
    </source>
</evidence>
<dbReference type="PANTHER" id="PTHR46230">
    <property type="match status" value="1"/>
</dbReference>
<dbReference type="Pfam" id="PF01722">
    <property type="entry name" value="BolA"/>
    <property type="match status" value="1"/>
</dbReference>
<dbReference type="InterPro" id="IPR002634">
    <property type="entry name" value="BolA"/>
</dbReference>
<name>J3ME88_ORYBR</name>
<sequence>MQQMRSADAAAPFSLAVMLLRRYASTPSSCSAIGRRTAALALSSSSPSFSSTTARFAAWSAPPHRPSRGAGSRGLFSAWASAPGPVGSADSPAMQALEAKIKEQLEADTVTVVDTSGDGRHVCIDVVSKVFEGKSAVNRQRMVYKAIWEELQSTVHAVDQMTTKTPAEVAANK</sequence>
<comment type="similarity">
    <text evidence="1">Belongs to the BolA/IbaG family.</text>
</comment>
<dbReference type="OMA" id="LENTHSM"/>
<reference evidence="2" key="1">
    <citation type="journal article" date="2013" name="Nat. Commun.">
        <title>Whole-genome sequencing of Oryza brachyantha reveals mechanisms underlying Oryza genome evolution.</title>
        <authorList>
            <person name="Chen J."/>
            <person name="Huang Q."/>
            <person name="Gao D."/>
            <person name="Wang J."/>
            <person name="Lang Y."/>
            <person name="Liu T."/>
            <person name="Li B."/>
            <person name="Bai Z."/>
            <person name="Luis Goicoechea J."/>
            <person name="Liang C."/>
            <person name="Chen C."/>
            <person name="Zhang W."/>
            <person name="Sun S."/>
            <person name="Liao Y."/>
            <person name="Zhang X."/>
            <person name="Yang L."/>
            <person name="Song C."/>
            <person name="Wang M."/>
            <person name="Shi J."/>
            <person name="Liu G."/>
            <person name="Liu J."/>
            <person name="Zhou H."/>
            <person name="Zhou W."/>
            <person name="Yu Q."/>
            <person name="An N."/>
            <person name="Chen Y."/>
            <person name="Cai Q."/>
            <person name="Wang B."/>
            <person name="Liu B."/>
            <person name="Min J."/>
            <person name="Huang Y."/>
            <person name="Wu H."/>
            <person name="Li Z."/>
            <person name="Zhang Y."/>
            <person name="Yin Y."/>
            <person name="Song W."/>
            <person name="Jiang J."/>
            <person name="Jackson S.A."/>
            <person name="Wing R.A."/>
            <person name="Wang J."/>
            <person name="Chen M."/>
        </authorList>
    </citation>
    <scope>NUCLEOTIDE SEQUENCE [LARGE SCALE GENOMIC DNA]</scope>
    <source>
        <strain evidence="2">cv. IRGC 101232</strain>
    </source>
</reference>
<dbReference type="InterPro" id="IPR036065">
    <property type="entry name" value="BolA-like_sf"/>
</dbReference>
<dbReference type="GO" id="GO:0009507">
    <property type="term" value="C:chloroplast"/>
    <property type="evidence" value="ECO:0007669"/>
    <property type="project" value="TreeGrafter"/>
</dbReference>
<evidence type="ECO:0000313" key="3">
    <source>
        <dbReference type="Proteomes" id="UP000006038"/>
    </source>
</evidence>
<evidence type="ECO:0000313" key="2">
    <source>
        <dbReference type="EnsemblPlants" id="OB06G23320.1"/>
    </source>
</evidence>